<organism evidence="1 2">
    <name type="scientific">Tenacibaculum maritimum NCIMB 2154</name>
    <dbReference type="NCBI Taxonomy" id="1349785"/>
    <lineage>
        <taxon>Bacteria</taxon>
        <taxon>Pseudomonadati</taxon>
        <taxon>Bacteroidota</taxon>
        <taxon>Flavobacteriia</taxon>
        <taxon>Flavobacteriales</taxon>
        <taxon>Flavobacteriaceae</taxon>
        <taxon>Tenacibaculum</taxon>
    </lineage>
</organism>
<protein>
    <recommendedName>
        <fullName evidence="3">STAS domain-containing protein</fullName>
    </recommendedName>
</protein>
<reference evidence="1 2" key="1">
    <citation type="submission" date="2016-11" db="EMBL/GenBank/DDBJ databases">
        <authorList>
            <person name="Jaros S."/>
            <person name="Januszkiewicz K."/>
            <person name="Wedrychowicz H."/>
        </authorList>
    </citation>
    <scope>NUCLEOTIDE SEQUENCE [LARGE SCALE GENOMIC DNA]</scope>
    <source>
        <strain evidence="1">NCIMB 2154T</strain>
    </source>
</reference>
<dbReference type="STRING" id="1349785.GCA_000509405_02764"/>
<dbReference type="EMBL" id="LT634361">
    <property type="protein sequence ID" value="SFZ82894.1"/>
    <property type="molecule type" value="Genomic_DNA"/>
</dbReference>
<evidence type="ECO:0000313" key="2">
    <source>
        <dbReference type="Proteomes" id="UP000231564"/>
    </source>
</evidence>
<accession>A0A2H1E9Y5</accession>
<name>A0A2H1E9Y5_9FLAO</name>
<keyword evidence="2" id="KW-1185">Reference proteome</keyword>
<dbReference type="GeneID" id="47723310"/>
<dbReference type="OrthoDB" id="1163458at2"/>
<dbReference type="Proteomes" id="UP000231564">
    <property type="component" value="Chromosome MARIT"/>
</dbReference>
<gene>
    <name evidence="1" type="ORF">MARIT_1804</name>
</gene>
<dbReference type="AlphaFoldDB" id="A0A2H1E9Y5"/>
<evidence type="ECO:0008006" key="3">
    <source>
        <dbReference type="Google" id="ProtNLM"/>
    </source>
</evidence>
<evidence type="ECO:0000313" key="1">
    <source>
        <dbReference type="EMBL" id="SFZ82894.1"/>
    </source>
</evidence>
<sequence>MALQITEKNGVFYLHGKINTSTVIPFTTHFEYMITQNKKVTINIDHVIEIDRDGLKAMKKLTYIASENHKVFLIIGYGCKDIYDDFNSSQVA</sequence>
<dbReference type="SUPFAM" id="SSF52091">
    <property type="entry name" value="SpoIIaa-like"/>
    <property type="match status" value="1"/>
</dbReference>
<dbReference type="InterPro" id="IPR036513">
    <property type="entry name" value="STAS_dom_sf"/>
</dbReference>
<proteinExistence type="predicted"/>
<dbReference type="KEGG" id="tmar:MARIT_1804"/>
<dbReference type="RefSeq" id="WP_100211307.1">
    <property type="nucleotide sequence ID" value="NZ_CP138495.1"/>
</dbReference>